<sequence>MFATPLDMLNSGPRISLSVSDVSSMLVNLQSVQNQLLDASTSEKGMVQSIDNLVYILNVRNTENCEGWMQPSSPNQLCESFSFSLSKFQTHMPVASVGEETKMADRACGFSPSSQWHQMLHQHPRFIFDSVSSQHTEGQLEGTNPSTAAVSVPSLDASSLLVSPPPPPPPPMPVNTTTYQVSRWYVVTVGHAVDIFSSLTLAHMLVYKVKGRVMQSFGSYKEASNEFELSKALGLQVQMWFYNHNRASASRANPIRIDVSSVGKSGCKKQAIEIFEERFAKMHIENMLGKEHEAKGELGLSVGQSEHMMRRNQIQSQLWEQASDEVKVEVLCHHAEQLRPARSDAATSEENQQESLKGKDQESFESQGQMSVESTFAKSHPGYNHDIVAPFIDYADKTLQFGEEVESSKTDLVNSEIGPADSETGQVNLETGQVEPETFSSPAVSKDSRPGEQAVDQDESSKPAEHVVDKNEIEQHEASLSGAGVDLAIEAAEANCVLIELGLVPQVLLQTTHSLPPSTDMSNVNPYTVSDPYEMNLWVYPWVYPDGYYNTAGLGALRIDNSPISNHFHCVVSSSNSDTNTYYNDNLSSPVSGIYDHNGPGTSYPSNPISDTSLSGIVSSSSTSSLDSNGSSCDADHLRNLWPDNCNAPSTGSVGSYATQPSLNVQMDFSCFTNPAVSGEQHDLHSQFDGKTLNTLNTITSKGSQASVGFTHPFNPAQDASTTLPANFTPHGTYSTIHNPTLPNAGINNRNNDAGEANGVKQAKKLSRKCPDMEGGISSKRARTLPIKQHDSHARCDNAGTSSTVALAAGTSATTQSSCVVKPTARVQGL</sequence>
<evidence type="ECO:0000256" key="1">
    <source>
        <dbReference type="SAM" id="MobiDB-lite"/>
    </source>
</evidence>
<evidence type="ECO:0000313" key="2">
    <source>
        <dbReference type="EMBL" id="KIK52239.1"/>
    </source>
</evidence>
<dbReference type="AlphaFoldDB" id="A0A0D0BRH8"/>
<feature type="region of interest" description="Disordered" evidence="1">
    <location>
        <begin position="406"/>
        <end position="466"/>
    </location>
</feature>
<dbReference type="EMBL" id="KN834846">
    <property type="protein sequence ID" value="KIK52239.1"/>
    <property type="molecule type" value="Genomic_DNA"/>
</dbReference>
<accession>A0A0D0BRH8</accession>
<dbReference type="HOGENOM" id="CLU_341629_0_0_1"/>
<feature type="region of interest" description="Disordered" evidence="1">
    <location>
        <begin position="339"/>
        <end position="378"/>
    </location>
</feature>
<reference evidence="2 3" key="1">
    <citation type="submission" date="2014-04" db="EMBL/GenBank/DDBJ databases">
        <title>Evolutionary Origins and Diversification of the Mycorrhizal Mutualists.</title>
        <authorList>
            <consortium name="DOE Joint Genome Institute"/>
            <consortium name="Mycorrhizal Genomics Consortium"/>
            <person name="Kohler A."/>
            <person name="Kuo A."/>
            <person name="Nagy L.G."/>
            <person name="Floudas D."/>
            <person name="Copeland A."/>
            <person name="Barry K.W."/>
            <person name="Cichocki N."/>
            <person name="Veneault-Fourrey C."/>
            <person name="LaButti K."/>
            <person name="Lindquist E.A."/>
            <person name="Lipzen A."/>
            <person name="Lundell T."/>
            <person name="Morin E."/>
            <person name="Murat C."/>
            <person name="Riley R."/>
            <person name="Ohm R."/>
            <person name="Sun H."/>
            <person name="Tunlid A."/>
            <person name="Henrissat B."/>
            <person name="Grigoriev I.V."/>
            <person name="Hibbett D.S."/>
            <person name="Martin F."/>
        </authorList>
    </citation>
    <scope>NUCLEOTIDE SEQUENCE [LARGE SCALE GENOMIC DNA]</scope>
    <source>
        <strain evidence="2 3">FD-317 M1</strain>
    </source>
</reference>
<dbReference type="Proteomes" id="UP000053593">
    <property type="component" value="Unassembled WGS sequence"/>
</dbReference>
<feature type="region of interest" description="Disordered" evidence="1">
    <location>
        <begin position="746"/>
        <end position="777"/>
    </location>
</feature>
<feature type="compositionally biased region" description="Polar residues" evidence="1">
    <location>
        <begin position="345"/>
        <end position="355"/>
    </location>
</feature>
<name>A0A0D0BRH8_9AGAR</name>
<keyword evidence="3" id="KW-1185">Reference proteome</keyword>
<gene>
    <name evidence="2" type="ORF">GYMLUDRAFT_251378</name>
</gene>
<dbReference type="OrthoDB" id="3270804at2759"/>
<feature type="compositionally biased region" description="Polar residues" evidence="1">
    <location>
        <begin position="364"/>
        <end position="377"/>
    </location>
</feature>
<protein>
    <submittedName>
        <fullName evidence="2">Unplaced genomic scaffold GYMLUscaffold_98, whole genome shotgun sequence</fullName>
    </submittedName>
</protein>
<evidence type="ECO:0000313" key="3">
    <source>
        <dbReference type="Proteomes" id="UP000053593"/>
    </source>
</evidence>
<organism evidence="2 3">
    <name type="scientific">Collybiopsis luxurians FD-317 M1</name>
    <dbReference type="NCBI Taxonomy" id="944289"/>
    <lineage>
        <taxon>Eukaryota</taxon>
        <taxon>Fungi</taxon>
        <taxon>Dikarya</taxon>
        <taxon>Basidiomycota</taxon>
        <taxon>Agaricomycotina</taxon>
        <taxon>Agaricomycetes</taxon>
        <taxon>Agaricomycetidae</taxon>
        <taxon>Agaricales</taxon>
        <taxon>Marasmiineae</taxon>
        <taxon>Omphalotaceae</taxon>
        <taxon>Collybiopsis</taxon>
        <taxon>Collybiopsis luxurians</taxon>
    </lineage>
</organism>
<proteinExistence type="predicted"/>